<evidence type="ECO:0000313" key="2">
    <source>
        <dbReference type="EMBL" id="NWZ47452.1"/>
    </source>
</evidence>
<organism evidence="2 3">
    <name type="scientific">Haliaeetus albicilla</name>
    <name type="common">White-tailed sea-eagle</name>
    <name type="synonym">Falco albicilla</name>
    <dbReference type="NCBI Taxonomy" id="8969"/>
    <lineage>
        <taxon>Eukaryota</taxon>
        <taxon>Metazoa</taxon>
        <taxon>Chordata</taxon>
        <taxon>Craniata</taxon>
        <taxon>Vertebrata</taxon>
        <taxon>Euteleostomi</taxon>
        <taxon>Archelosauria</taxon>
        <taxon>Archosauria</taxon>
        <taxon>Dinosauria</taxon>
        <taxon>Saurischia</taxon>
        <taxon>Theropoda</taxon>
        <taxon>Coelurosauria</taxon>
        <taxon>Aves</taxon>
        <taxon>Neognathae</taxon>
        <taxon>Neoaves</taxon>
        <taxon>Telluraves</taxon>
        <taxon>Accipitrimorphae</taxon>
        <taxon>Accipitriformes</taxon>
        <taxon>Accipitridae</taxon>
        <taxon>Accipitrinae</taxon>
        <taxon>Haliaeetus</taxon>
    </lineage>
</organism>
<name>A0A7K7MXE8_HALAL</name>
<dbReference type="Pfam" id="PF07678">
    <property type="entry name" value="TED_complement"/>
    <property type="match status" value="1"/>
</dbReference>
<gene>
    <name evidence="2" type="primary">Pzp</name>
    <name evidence="2" type="ORF">HALALB_R01632</name>
</gene>
<comment type="caution">
    <text evidence="2">The sequence shown here is derived from an EMBL/GenBank/DDBJ whole genome shotgun (WGS) entry which is preliminary data.</text>
</comment>
<dbReference type="InterPro" id="IPR008930">
    <property type="entry name" value="Terpenoid_cyclase/PrenylTrfase"/>
</dbReference>
<dbReference type="EMBL" id="VZSQ01000014">
    <property type="protein sequence ID" value="NWZ47452.1"/>
    <property type="molecule type" value="Genomic_DNA"/>
</dbReference>
<feature type="domain" description="Alpha-macroglobulin-like TED" evidence="1">
    <location>
        <begin position="13"/>
        <end position="174"/>
    </location>
</feature>
<dbReference type="Gene3D" id="1.50.10.20">
    <property type="match status" value="1"/>
</dbReference>
<dbReference type="PANTHER" id="PTHR11412:SF165">
    <property type="entry name" value="ALPHA-2-MACROGLOBULIN"/>
    <property type="match status" value="1"/>
</dbReference>
<dbReference type="InterPro" id="IPR050473">
    <property type="entry name" value="A2M/Complement_sys"/>
</dbReference>
<dbReference type="Proteomes" id="UP000585422">
    <property type="component" value="Unassembled WGS sequence"/>
</dbReference>
<feature type="non-terminal residue" evidence="2">
    <location>
        <position position="174"/>
    </location>
</feature>
<proteinExistence type="predicted"/>
<sequence>KTEDEKLGGVSIYLCVSLQGGVDNEVSLTAYITIALLEIPLPVTHSVVRNALFCLETAADEKENHVYTKALMAYAFALAGKEEKRKALLSSLEKEAVKKDGSVHWQRPGKEPEVDLPYYRYRAPSAEVEMTAYVLLAHLTTQPAPSQEELSFASLIAKWISGQQNPSGGFSSTQ</sequence>
<evidence type="ECO:0000259" key="1">
    <source>
        <dbReference type="Pfam" id="PF07678"/>
    </source>
</evidence>
<protein>
    <submittedName>
        <fullName evidence="2">PZP protein</fullName>
    </submittedName>
</protein>
<dbReference type="GO" id="GO:0005615">
    <property type="term" value="C:extracellular space"/>
    <property type="evidence" value="ECO:0007669"/>
    <property type="project" value="InterPro"/>
</dbReference>
<dbReference type="OrthoDB" id="9998011at2759"/>
<feature type="non-terminal residue" evidence="2">
    <location>
        <position position="1"/>
    </location>
</feature>
<dbReference type="SUPFAM" id="SSF48239">
    <property type="entry name" value="Terpenoid cyclases/Protein prenyltransferases"/>
    <property type="match status" value="1"/>
</dbReference>
<dbReference type="PANTHER" id="PTHR11412">
    <property type="entry name" value="MACROGLOBULIN / COMPLEMENT"/>
    <property type="match status" value="1"/>
</dbReference>
<dbReference type="AlphaFoldDB" id="A0A7K7MXE8"/>
<evidence type="ECO:0000313" key="3">
    <source>
        <dbReference type="Proteomes" id="UP000585422"/>
    </source>
</evidence>
<keyword evidence="3" id="KW-1185">Reference proteome</keyword>
<accession>A0A7K7MXE8</accession>
<reference evidence="2 3" key="1">
    <citation type="submission" date="2019-09" db="EMBL/GenBank/DDBJ databases">
        <title>Bird 10,000 Genomes (B10K) Project - Family phase.</title>
        <authorList>
            <person name="Zhang G."/>
        </authorList>
    </citation>
    <scope>NUCLEOTIDE SEQUENCE [LARGE SCALE GENOMIC DNA]</scope>
    <source>
        <strain evidence="2">OUT-0040</strain>
        <tissue evidence="2">Blood</tissue>
    </source>
</reference>
<dbReference type="InterPro" id="IPR011626">
    <property type="entry name" value="Alpha-macroglobulin_TED"/>
</dbReference>